<keyword evidence="25" id="KW-1185">Reference proteome</keyword>
<evidence type="ECO:0000259" key="23">
    <source>
        <dbReference type="PROSITE" id="PS50011"/>
    </source>
</evidence>
<comment type="similarity">
    <text evidence="3">In the N-terminal section; belongs to the leguminous lectin family.</text>
</comment>
<dbReference type="InterPro" id="IPR019825">
    <property type="entry name" value="Lectin_legB_Mn/Ca_BS"/>
</dbReference>
<dbReference type="FunFam" id="2.60.120.200:FF:000280">
    <property type="entry name" value="L-type lectin-domain containing receptor kinase IX.1"/>
    <property type="match status" value="1"/>
</dbReference>
<dbReference type="FunFam" id="1.10.510.10:FF:000522">
    <property type="entry name" value="L-type lectin-domain containing receptor kinase IX.1"/>
    <property type="match status" value="1"/>
</dbReference>
<evidence type="ECO:0000256" key="1">
    <source>
        <dbReference type="ARBA" id="ARBA00004251"/>
    </source>
</evidence>
<comment type="similarity">
    <text evidence="2">Belongs to the leguminous lectin family.</text>
</comment>
<keyword evidence="11" id="KW-0430">Lectin</keyword>
<evidence type="ECO:0000256" key="2">
    <source>
        <dbReference type="ARBA" id="ARBA00007606"/>
    </source>
</evidence>
<evidence type="ECO:0000256" key="5">
    <source>
        <dbReference type="ARBA" id="ARBA00012513"/>
    </source>
</evidence>
<evidence type="ECO:0000256" key="20">
    <source>
        <dbReference type="SAM" id="MobiDB-lite"/>
    </source>
</evidence>
<keyword evidence="13 24" id="KW-0418">Kinase</keyword>
<dbReference type="AlphaFoldDB" id="A0A4D6MHJ1"/>
<accession>A0A4D6MHJ1</accession>
<dbReference type="GO" id="GO:0030246">
    <property type="term" value="F:carbohydrate binding"/>
    <property type="evidence" value="ECO:0007669"/>
    <property type="project" value="UniProtKB-KW"/>
</dbReference>
<dbReference type="FunFam" id="3.30.200.20:FF:000529">
    <property type="entry name" value="L-type lectin-domain containing receptor kinase IX.1"/>
    <property type="match status" value="1"/>
</dbReference>
<dbReference type="InterPro" id="IPR017441">
    <property type="entry name" value="Protein_kinase_ATP_BS"/>
</dbReference>
<dbReference type="InterPro" id="IPR000719">
    <property type="entry name" value="Prot_kinase_dom"/>
</dbReference>
<keyword evidence="18" id="KW-0325">Glycoprotein</keyword>
<keyword evidence="17 24" id="KW-0675">Receptor</keyword>
<gene>
    <name evidence="24" type="ORF">DEO72_LG7g475</name>
</gene>
<dbReference type="Pfam" id="PF00069">
    <property type="entry name" value="Pkinase"/>
    <property type="match status" value="1"/>
</dbReference>
<dbReference type="PROSITE" id="PS50011">
    <property type="entry name" value="PROTEIN_KINASE_DOM"/>
    <property type="match status" value="1"/>
</dbReference>
<feature type="region of interest" description="Disordered" evidence="20">
    <location>
        <begin position="629"/>
        <end position="659"/>
    </location>
</feature>
<evidence type="ECO:0000313" key="24">
    <source>
        <dbReference type="EMBL" id="QCD99194.1"/>
    </source>
</evidence>
<feature type="compositionally biased region" description="Polar residues" evidence="20">
    <location>
        <begin position="634"/>
        <end position="646"/>
    </location>
</feature>
<keyword evidence="8" id="KW-0808">Transferase</keyword>
<keyword evidence="15 21" id="KW-1133">Transmembrane helix</keyword>
<dbReference type="SUPFAM" id="SSF49899">
    <property type="entry name" value="Concanavalin A-like lectins/glucanases"/>
    <property type="match status" value="1"/>
</dbReference>
<evidence type="ECO:0000256" key="21">
    <source>
        <dbReference type="SAM" id="Phobius"/>
    </source>
</evidence>
<evidence type="ECO:0000256" key="18">
    <source>
        <dbReference type="ARBA" id="ARBA00023180"/>
    </source>
</evidence>
<proteinExistence type="inferred from homology"/>
<keyword evidence="6" id="KW-1003">Cell membrane</keyword>
<protein>
    <recommendedName>
        <fullName evidence="5">non-specific serine/threonine protein kinase</fullName>
        <ecNumber evidence="5">2.7.11.1</ecNumber>
    </recommendedName>
</protein>
<dbReference type="Gene3D" id="3.30.200.20">
    <property type="entry name" value="Phosphorylase Kinase, domain 1"/>
    <property type="match status" value="1"/>
</dbReference>
<dbReference type="PANTHER" id="PTHR27007">
    <property type="match status" value="1"/>
</dbReference>
<evidence type="ECO:0000256" key="8">
    <source>
        <dbReference type="ARBA" id="ARBA00022679"/>
    </source>
</evidence>
<dbReference type="EMBL" id="CP039351">
    <property type="protein sequence ID" value="QCD99194.1"/>
    <property type="molecule type" value="Genomic_DNA"/>
</dbReference>
<dbReference type="InterPro" id="IPR013320">
    <property type="entry name" value="ConA-like_dom_sf"/>
</dbReference>
<keyword evidence="14 19" id="KW-0067">ATP-binding</keyword>
<evidence type="ECO:0000256" key="3">
    <source>
        <dbReference type="ARBA" id="ARBA00008536"/>
    </source>
</evidence>
<dbReference type="PROSITE" id="PS00308">
    <property type="entry name" value="LECTIN_LEGUME_ALPHA"/>
    <property type="match status" value="1"/>
</dbReference>
<name>A0A4D6MHJ1_VIGUN</name>
<comment type="subcellular location">
    <subcellularLocation>
        <location evidence="1">Cell membrane</location>
        <topology evidence="1">Single-pass type I membrane protein</topology>
    </subcellularLocation>
</comment>
<keyword evidence="7" id="KW-0723">Serine/threonine-protein kinase</keyword>
<feature type="domain" description="Protein kinase" evidence="23">
    <location>
        <begin position="345"/>
        <end position="629"/>
    </location>
</feature>
<sequence>MVTTLVLVLALHSPFLNTVESLNFNITNFEDSESAKNMAYVGDGKASNGTVELNVVSYLFRVGRALYAKPLHLWDPSSSVVTDFTTRFTFSIDRDTNGTYADGFAFYMAPHGYPIPPNSGGGTFALFNTTSNTFIRQNHVLAVEFDTFNGTIDPPMQHVGIDDNSLKSVAFAKLDVDKNLGKKCNVLITYTASNKTLFVSWSFNGTATSHSSSSLSYQIDLMEILPEWVDVGFSASTGELTEHNVIHSWEFSSTLNSDATDNSSGEGNGKRKVWVIAVATSSAVLVAVVASVAVRAMMTKKRRNNKVDMNNDGEGGGNSVKFDLDRATIPRRFDYKELLAATNGFANDRKLGRGASGQVYKGVLSYLGRVVAVKRIFANFSNSERVFTNEVRVISRLIHRNLVQFVGWCHEQGEFLLVFEYMPNGSLDTHLFGDKKPLTWDVRYKVALGVAAGVRYLHEDAEQCVLHRDIKSANVLLDTDFSTKLGDFGMAKFVDPRLRTQMTGVVGTYGYLAPEYMNGGRASKESDIYSFGVVALEIACGRRTYKDGEFHVPLVNWVWQKYLGGNVLNVADEKLNMDFNVDEMRSLIIVGLWCTNPNDKERPTATQVIRVLELEAPLPELPLDMHDHLPPSLLTHSQQTNSQSIPSLPFTDSFISDGR</sequence>
<keyword evidence="9 21" id="KW-0812">Transmembrane</keyword>
<evidence type="ECO:0000256" key="7">
    <source>
        <dbReference type="ARBA" id="ARBA00022527"/>
    </source>
</evidence>
<evidence type="ECO:0000313" key="25">
    <source>
        <dbReference type="Proteomes" id="UP000501690"/>
    </source>
</evidence>
<comment type="similarity">
    <text evidence="4">In the C-terminal section; belongs to the protein kinase superfamily. Ser/Thr protein kinase family.</text>
</comment>
<evidence type="ECO:0000256" key="12">
    <source>
        <dbReference type="ARBA" id="ARBA00022741"/>
    </source>
</evidence>
<dbReference type="InterPro" id="IPR001220">
    <property type="entry name" value="Legume_lectin_dom"/>
</dbReference>
<evidence type="ECO:0000256" key="10">
    <source>
        <dbReference type="ARBA" id="ARBA00022729"/>
    </source>
</evidence>
<dbReference type="SMART" id="SM00220">
    <property type="entry name" value="S_TKc"/>
    <property type="match status" value="1"/>
</dbReference>
<feature type="transmembrane region" description="Helical" evidence="21">
    <location>
        <begin position="273"/>
        <end position="294"/>
    </location>
</feature>
<feature type="binding site" evidence="19">
    <location>
        <position position="374"/>
    </location>
    <ligand>
        <name>ATP</name>
        <dbReference type="ChEBI" id="CHEBI:30616"/>
    </ligand>
</feature>
<dbReference type="InterPro" id="IPR000985">
    <property type="entry name" value="Lectin_LegA_CS"/>
</dbReference>
<dbReference type="CDD" id="cd06899">
    <property type="entry name" value="lectin_legume_LecRK_Arcelin_ConA"/>
    <property type="match status" value="1"/>
</dbReference>
<reference evidence="24 25" key="1">
    <citation type="submission" date="2019-04" db="EMBL/GenBank/DDBJ databases">
        <title>An improved genome assembly and genetic linkage map for asparagus bean, Vigna unguiculata ssp. sesquipedialis.</title>
        <authorList>
            <person name="Xia Q."/>
            <person name="Zhang R."/>
            <person name="Dong Y."/>
        </authorList>
    </citation>
    <scope>NUCLEOTIDE SEQUENCE [LARGE SCALE GENOMIC DNA]</scope>
    <source>
        <tissue evidence="24">Leaf</tissue>
    </source>
</reference>
<dbReference type="PROSITE" id="PS00108">
    <property type="entry name" value="PROTEIN_KINASE_ST"/>
    <property type="match status" value="1"/>
</dbReference>
<dbReference type="GO" id="GO:0005524">
    <property type="term" value="F:ATP binding"/>
    <property type="evidence" value="ECO:0007669"/>
    <property type="project" value="UniProtKB-UniRule"/>
</dbReference>
<dbReference type="InterPro" id="IPR011009">
    <property type="entry name" value="Kinase-like_dom_sf"/>
</dbReference>
<evidence type="ECO:0000256" key="9">
    <source>
        <dbReference type="ARBA" id="ARBA00022692"/>
    </source>
</evidence>
<evidence type="ECO:0000256" key="14">
    <source>
        <dbReference type="ARBA" id="ARBA00022840"/>
    </source>
</evidence>
<dbReference type="GO" id="GO:0004674">
    <property type="term" value="F:protein serine/threonine kinase activity"/>
    <property type="evidence" value="ECO:0007669"/>
    <property type="project" value="UniProtKB-KW"/>
</dbReference>
<keyword evidence="12 19" id="KW-0547">Nucleotide-binding</keyword>
<dbReference type="Pfam" id="PF00139">
    <property type="entry name" value="Lectin_legB"/>
    <property type="match status" value="1"/>
</dbReference>
<dbReference type="InterPro" id="IPR050528">
    <property type="entry name" value="L-type_Lectin-RKs"/>
</dbReference>
<evidence type="ECO:0000256" key="22">
    <source>
        <dbReference type="SAM" id="SignalP"/>
    </source>
</evidence>
<evidence type="ECO:0000256" key="16">
    <source>
        <dbReference type="ARBA" id="ARBA00023136"/>
    </source>
</evidence>
<evidence type="ECO:0000256" key="15">
    <source>
        <dbReference type="ARBA" id="ARBA00022989"/>
    </source>
</evidence>
<feature type="chain" id="PRO_5020036050" description="non-specific serine/threonine protein kinase" evidence="22">
    <location>
        <begin position="22"/>
        <end position="659"/>
    </location>
</feature>
<evidence type="ECO:0000256" key="13">
    <source>
        <dbReference type="ARBA" id="ARBA00022777"/>
    </source>
</evidence>
<dbReference type="Proteomes" id="UP000501690">
    <property type="component" value="Linkage Group LG7"/>
</dbReference>
<organism evidence="24 25">
    <name type="scientific">Vigna unguiculata</name>
    <name type="common">Cowpea</name>
    <dbReference type="NCBI Taxonomy" id="3917"/>
    <lineage>
        <taxon>Eukaryota</taxon>
        <taxon>Viridiplantae</taxon>
        <taxon>Streptophyta</taxon>
        <taxon>Embryophyta</taxon>
        <taxon>Tracheophyta</taxon>
        <taxon>Spermatophyta</taxon>
        <taxon>Magnoliopsida</taxon>
        <taxon>eudicotyledons</taxon>
        <taxon>Gunneridae</taxon>
        <taxon>Pentapetalae</taxon>
        <taxon>rosids</taxon>
        <taxon>fabids</taxon>
        <taxon>Fabales</taxon>
        <taxon>Fabaceae</taxon>
        <taxon>Papilionoideae</taxon>
        <taxon>50 kb inversion clade</taxon>
        <taxon>NPAAA clade</taxon>
        <taxon>indigoferoid/millettioid clade</taxon>
        <taxon>Phaseoleae</taxon>
        <taxon>Vigna</taxon>
    </lineage>
</organism>
<dbReference type="PROSITE" id="PS00307">
    <property type="entry name" value="LECTIN_LEGUME_BETA"/>
    <property type="match status" value="1"/>
</dbReference>
<dbReference type="SUPFAM" id="SSF56112">
    <property type="entry name" value="Protein kinase-like (PK-like)"/>
    <property type="match status" value="1"/>
</dbReference>
<dbReference type="InterPro" id="IPR008271">
    <property type="entry name" value="Ser/Thr_kinase_AS"/>
</dbReference>
<evidence type="ECO:0000256" key="6">
    <source>
        <dbReference type="ARBA" id="ARBA00022475"/>
    </source>
</evidence>
<evidence type="ECO:0000256" key="19">
    <source>
        <dbReference type="PROSITE-ProRule" id="PRU10141"/>
    </source>
</evidence>
<dbReference type="EC" id="2.7.11.1" evidence="5"/>
<dbReference type="Gene3D" id="2.60.120.200">
    <property type="match status" value="1"/>
</dbReference>
<evidence type="ECO:0000256" key="17">
    <source>
        <dbReference type="ARBA" id="ARBA00023170"/>
    </source>
</evidence>
<dbReference type="GO" id="GO:0005886">
    <property type="term" value="C:plasma membrane"/>
    <property type="evidence" value="ECO:0007669"/>
    <property type="project" value="UniProtKB-SubCell"/>
</dbReference>
<dbReference type="PROSITE" id="PS00107">
    <property type="entry name" value="PROTEIN_KINASE_ATP"/>
    <property type="match status" value="1"/>
</dbReference>
<dbReference type="Gene3D" id="1.10.510.10">
    <property type="entry name" value="Transferase(Phosphotransferase) domain 1"/>
    <property type="match status" value="1"/>
</dbReference>
<keyword evidence="10 22" id="KW-0732">Signal</keyword>
<evidence type="ECO:0000256" key="11">
    <source>
        <dbReference type="ARBA" id="ARBA00022734"/>
    </source>
</evidence>
<evidence type="ECO:0000256" key="4">
    <source>
        <dbReference type="ARBA" id="ARBA00010217"/>
    </source>
</evidence>
<keyword evidence="16 21" id="KW-0472">Membrane</keyword>
<feature type="signal peptide" evidence="22">
    <location>
        <begin position="1"/>
        <end position="21"/>
    </location>
</feature>